<evidence type="ECO:0000256" key="2">
    <source>
        <dbReference type="SAM" id="MobiDB-lite"/>
    </source>
</evidence>
<feature type="compositionally biased region" description="Polar residues" evidence="2">
    <location>
        <begin position="220"/>
        <end position="230"/>
    </location>
</feature>
<dbReference type="InterPro" id="IPR023582">
    <property type="entry name" value="Impact"/>
</dbReference>
<name>A0A066W112_TILAU</name>
<dbReference type="OrthoDB" id="69641at2759"/>
<evidence type="ECO:0000313" key="4">
    <source>
        <dbReference type="EMBL" id="KDN44754.1"/>
    </source>
</evidence>
<dbReference type="EMBL" id="JMSN01000048">
    <property type="protein sequence ID" value="KDN44754.1"/>
    <property type="molecule type" value="Genomic_DNA"/>
</dbReference>
<evidence type="ECO:0000259" key="3">
    <source>
        <dbReference type="Pfam" id="PF01205"/>
    </source>
</evidence>
<dbReference type="InParanoid" id="A0A066W112"/>
<feature type="compositionally biased region" description="Basic residues" evidence="2">
    <location>
        <begin position="239"/>
        <end position="249"/>
    </location>
</feature>
<dbReference type="InterPro" id="IPR001498">
    <property type="entry name" value="Impact_N"/>
</dbReference>
<dbReference type="InterPro" id="IPR020568">
    <property type="entry name" value="Ribosomal_Su5_D2-typ_SF"/>
</dbReference>
<feature type="compositionally biased region" description="Basic and acidic residues" evidence="2">
    <location>
        <begin position="98"/>
        <end position="109"/>
    </location>
</feature>
<dbReference type="InterPro" id="IPR036956">
    <property type="entry name" value="Impact_N_sf"/>
</dbReference>
<organism evidence="4 5">
    <name type="scientific">Tilletiaria anomala (strain ATCC 24038 / CBS 436.72 / UBC 951)</name>
    <dbReference type="NCBI Taxonomy" id="1037660"/>
    <lineage>
        <taxon>Eukaryota</taxon>
        <taxon>Fungi</taxon>
        <taxon>Dikarya</taxon>
        <taxon>Basidiomycota</taxon>
        <taxon>Ustilaginomycotina</taxon>
        <taxon>Exobasidiomycetes</taxon>
        <taxon>Georgefischeriales</taxon>
        <taxon>Tilletiariaceae</taxon>
        <taxon>Tilletiaria</taxon>
    </lineage>
</organism>
<dbReference type="PANTHER" id="PTHR16301:SF25">
    <property type="entry name" value="PROTEIN IMPACT"/>
    <property type="match status" value="1"/>
</dbReference>
<accession>A0A066W112</accession>
<sequence>MPRVPSRPSGITLRLRNPANVSKAKLPFRPSSSVRDDNVNESGSNHGTSHSKKGDAEGKGKSDSSVSQDVGEDEDHEDLSEDESPASDSEDEWVPESIKGRNAKDEGKRGGIWTRLSREGDSETSGEEFVSHTAEFSDKGDEDGFAQSKPHPPKVTSEQAKRKNTGKSKGSEVPLQKRRRTTRAGSVYSDADDDPELAPIVPNYKAPAEGETSLGKLKGSNDSRGNNPLQMSEPERGVKKMKAERKRQARRQEAQDAKEIREAQHAADAAWQAVRAKKAAASDAQGNAKKSSDTPSFFGADGMGADARVKGLAQEGGKGEDKAHGAHTLSSWLGLAPKTSDLPMPTSCASAQLADRDSLFIAYVYPLESNSPHVLSAMLTHLSKVVHPTHVPVDLLPPNLRGAPAEKRGSSHDMYALRVLQLKPGRSGTGGPEDFAITEDKEDDGEKWGSQHILRIMQEEGAVDCLCVVSRWYGGVLLGPDRFKHIASVARAALQQYQLDETLKPLIEQLRQLDNEIVLLKCELSGMGAIASSQSNKNAPPNYEDNMSVEKAERLLNARRKQIEISQRMIARKREEKHPHDSPVHAAPTSSDPSAQ</sequence>
<evidence type="ECO:0000313" key="5">
    <source>
        <dbReference type="Proteomes" id="UP000027361"/>
    </source>
</evidence>
<proteinExistence type="inferred from homology"/>
<feature type="compositionally biased region" description="Basic and acidic residues" evidence="2">
    <location>
        <begin position="250"/>
        <end position="259"/>
    </location>
</feature>
<feature type="compositionally biased region" description="Basic and acidic residues" evidence="2">
    <location>
        <begin position="52"/>
        <end position="62"/>
    </location>
</feature>
<dbReference type="Gene3D" id="3.30.230.30">
    <property type="entry name" value="Impact, N-terminal domain"/>
    <property type="match status" value="1"/>
</dbReference>
<feature type="compositionally biased region" description="Basic and acidic residues" evidence="2">
    <location>
        <begin position="572"/>
        <end position="583"/>
    </location>
</feature>
<comment type="similarity">
    <text evidence="1">Belongs to the IMPACT family.</text>
</comment>
<dbReference type="RefSeq" id="XP_013242928.1">
    <property type="nucleotide sequence ID" value="XM_013387474.1"/>
</dbReference>
<dbReference type="HOGENOM" id="CLU_457968_0_0_1"/>
<feature type="compositionally biased region" description="Acidic residues" evidence="2">
    <location>
        <begin position="70"/>
        <end position="94"/>
    </location>
</feature>
<reference evidence="4 5" key="1">
    <citation type="submission" date="2014-05" db="EMBL/GenBank/DDBJ databases">
        <title>Draft genome sequence of a rare smut relative, Tilletiaria anomala UBC 951.</title>
        <authorList>
            <consortium name="DOE Joint Genome Institute"/>
            <person name="Toome M."/>
            <person name="Kuo A."/>
            <person name="Henrissat B."/>
            <person name="Lipzen A."/>
            <person name="Tritt A."/>
            <person name="Yoshinaga Y."/>
            <person name="Zane M."/>
            <person name="Barry K."/>
            <person name="Grigoriev I.V."/>
            <person name="Spatafora J.W."/>
            <person name="Aimea M.C."/>
        </authorList>
    </citation>
    <scope>NUCLEOTIDE SEQUENCE [LARGE SCALE GENOMIC DNA]</scope>
    <source>
        <strain evidence="4 5">UBC 951</strain>
    </source>
</reference>
<dbReference type="GO" id="GO:0006446">
    <property type="term" value="P:regulation of translational initiation"/>
    <property type="evidence" value="ECO:0007669"/>
    <property type="project" value="TreeGrafter"/>
</dbReference>
<protein>
    <recommendedName>
        <fullName evidence="3">Impact N-terminal domain-containing protein</fullName>
    </recommendedName>
</protein>
<feature type="domain" description="Impact N-terminal" evidence="3">
    <location>
        <begin position="402"/>
        <end position="494"/>
    </location>
</feature>
<feature type="region of interest" description="Disordered" evidence="2">
    <location>
        <begin position="1"/>
        <end position="259"/>
    </location>
</feature>
<dbReference type="Proteomes" id="UP000027361">
    <property type="component" value="Unassembled WGS sequence"/>
</dbReference>
<dbReference type="PANTHER" id="PTHR16301">
    <property type="entry name" value="IMPACT-RELATED"/>
    <property type="match status" value="1"/>
</dbReference>
<keyword evidence="5" id="KW-1185">Reference proteome</keyword>
<dbReference type="AlphaFoldDB" id="A0A066W112"/>
<dbReference type="GO" id="GO:0005737">
    <property type="term" value="C:cytoplasm"/>
    <property type="evidence" value="ECO:0007669"/>
    <property type="project" value="TreeGrafter"/>
</dbReference>
<dbReference type="Pfam" id="PF01205">
    <property type="entry name" value="Impact_N"/>
    <property type="match status" value="1"/>
</dbReference>
<dbReference type="STRING" id="1037660.A0A066W112"/>
<dbReference type="GeneID" id="25266533"/>
<gene>
    <name evidence="4" type="ORF">K437DRAFT_274460</name>
</gene>
<dbReference type="SUPFAM" id="SSF54211">
    <property type="entry name" value="Ribosomal protein S5 domain 2-like"/>
    <property type="match status" value="1"/>
</dbReference>
<comment type="caution">
    <text evidence="4">The sequence shown here is derived from an EMBL/GenBank/DDBJ whole genome shotgun (WGS) entry which is preliminary data.</text>
</comment>
<evidence type="ECO:0000256" key="1">
    <source>
        <dbReference type="ARBA" id="ARBA00007665"/>
    </source>
</evidence>
<dbReference type="GO" id="GO:0140469">
    <property type="term" value="P:GCN2-mediated signaling"/>
    <property type="evidence" value="ECO:0007669"/>
    <property type="project" value="TreeGrafter"/>
</dbReference>
<feature type="region of interest" description="Disordered" evidence="2">
    <location>
        <begin position="566"/>
        <end position="596"/>
    </location>
</feature>